<evidence type="ECO:0000256" key="5">
    <source>
        <dbReference type="ARBA" id="ARBA00023002"/>
    </source>
</evidence>
<dbReference type="OMA" id="VIAYIPI"/>
<comment type="similarity">
    <text evidence="2">Belongs to the tyrosinase family.</text>
</comment>
<dbReference type="InterPro" id="IPR041640">
    <property type="entry name" value="Tyrosinase_C"/>
</dbReference>
<comment type="caution">
    <text evidence="13">The sequence shown here is derived from an EMBL/GenBank/DDBJ whole genome shotgun (WGS) entry which is preliminary data.</text>
</comment>
<evidence type="ECO:0000313" key="14">
    <source>
        <dbReference type="Proteomes" id="UP000001861"/>
    </source>
</evidence>
<evidence type="ECO:0000256" key="1">
    <source>
        <dbReference type="ARBA" id="ARBA00001973"/>
    </source>
</evidence>
<evidence type="ECO:0000256" key="7">
    <source>
        <dbReference type="ARBA" id="ARBA00023033"/>
    </source>
</evidence>
<dbReference type="Gene3D" id="2.60.310.20">
    <property type="match status" value="1"/>
</dbReference>
<dbReference type="InParanoid" id="A8NSL2"/>
<keyword evidence="6" id="KW-0186">Copper</keyword>
<dbReference type="AlphaFoldDB" id="A8NSL2"/>
<dbReference type="EMBL" id="AACS02000008">
    <property type="protein sequence ID" value="EAU85812.2"/>
    <property type="molecule type" value="Genomic_DNA"/>
</dbReference>
<sequence length="638" mass="72899">MSTNTTNNGYYPITGIKDGHGPLPGQVPLRLEVDELVTNPKYALQLDLLYQAMKIFQEMPYSDKLSYFQVAGIHGLPHIPWDSPEAGLYRRQYCEHGTPLFATWHRPYMALVEQRLYEIMIGTVIPKYPAEYQEVLKEQAAQFRLPYWDWAVKKKRQDKDGKEVMIYDVPLIVQAPEVEVSSPMTPHSGPIVIIDNPFYTFKAKGEMGEYGIVPQEVDDKPYTATPTDRAQATSRWPGNPSKNEADLENFLGPFGWQNNDLVGQAIGNHNWSKPKKFKVFPDPPTVPEAVHRLLSEDYFNTYTRFVTTQRPMENEDPKLWLSLEGIHKNIDRILSIWQTLHEDKWFEEEPVHDKDGKIIRYVHPTDPLQPFRRDEEGHIYDSNASRNHLDFGYTYPELQRWKYDNDQDYKASIIAAVDRLYQPDPETFVALANEDVIINVAFEKFALRGLPFVVNVLLQGKVIGSVVNFSSKLDAKTQGEGGCENCHQQQQSGYMVAGQVFATRALASIVRDTENKELDALSREEIADYLKKHLDYEVVKYSGNIVPKEQMPSLEVFPIVGRRKVKRVPKKGEIQGAILKDGITALPGIGPEKVAWLEAEWNTDGTISVRDPEANSASDWKIKPVGWEAYVRLFPVEE</sequence>
<protein>
    <recommendedName>
        <fullName evidence="3">tyrosinase</fullName>
        <ecNumber evidence="3">1.14.18.1</ecNumber>
    </recommendedName>
</protein>
<evidence type="ECO:0000259" key="12">
    <source>
        <dbReference type="Pfam" id="PF18132"/>
    </source>
</evidence>
<accession>A8NSL2</accession>
<comment type="catalytic activity">
    <reaction evidence="9">
        <text>2 L-dopa + O2 = 2 L-dopaquinone + 2 H2O</text>
        <dbReference type="Rhea" id="RHEA:34287"/>
        <dbReference type="ChEBI" id="CHEBI:15377"/>
        <dbReference type="ChEBI" id="CHEBI:15379"/>
        <dbReference type="ChEBI" id="CHEBI:57504"/>
        <dbReference type="ChEBI" id="CHEBI:57924"/>
        <dbReference type="EC" id="1.14.18.1"/>
    </reaction>
</comment>
<dbReference type="OrthoDB" id="6132182at2759"/>
<evidence type="ECO:0000259" key="11">
    <source>
        <dbReference type="Pfam" id="PF00264"/>
    </source>
</evidence>
<dbReference type="Proteomes" id="UP000001861">
    <property type="component" value="Unassembled WGS sequence"/>
</dbReference>
<comment type="cofactor">
    <cofactor evidence="1">
        <name>Cu(2+)</name>
        <dbReference type="ChEBI" id="CHEBI:29036"/>
    </cofactor>
</comment>
<dbReference type="GO" id="GO:0046872">
    <property type="term" value="F:metal ion binding"/>
    <property type="evidence" value="ECO:0007669"/>
    <property type="project" value="UniProtKB-KW"/>
</dbReference>
<keyword evidence="8" id="KW-0470">Melanin biosynthesis</keyword>
<dbReference type="Gene3D" id="1.10.1280.10">
    <property type="entry name" value="Di-copper center containing domain from catechol oxidase"/>
    <property type="match status" value="2"/>
</dbReference>
<evidence type="ECO:0000256" key="6">
    <source>
        <dbReference type="ARBA" id="ARBA00023008"/>
    </source>
</evidence>
<evidence type="ECO:0000313" key="13">
    <source>
        <dbReference type="EMBL" id="EAU85812.2"/>
    </source>
</evidence>
<dbReference type="EC" id="1.14.18.1" evidence="3"/>
<reference evidence="13 14" key="1">
    <citation type="journal article" date="2010" name="Proc. Natl. Acad. Sci. U.S.A.">
        <title>Insights into evolution of multicellular fungi from the assembled chromosomes of the mushroom Coprinopsis cinerea (Coprinus cinereus).</title>
        <authorList>
            <person name="Stajich J.E."/>
            <person name="Wilke S.K."/>
            <person name="Ahren D."/>
            <person name="Au C.H."/>
            <person name="Birren B.W."/>
            <person name="Borodovsky M."/>
            <person name="Burns C."/>
            <person name="Canback B."/>
            <person name="Casselton L.A."/>
            <person name="Cheng C.K."/>
            <person name="Deng J."/>
            <person name="Dietrich F.S."/>
            <person name="Fargo D.C."/>
            <person name="Farman M.L."/>
            <person name="Gathman A.C."/>
            <person name="Goldberg J."/>
            <person name="Guigo R."/>
            <person name="Hoegger P.J."/>
            <person name="Hooker J.B."/>
            <person name="Huggins A."/>
            <person name="James T.Y."/>
            <person name="Kamada T."/>
            <person name="Kilaru S."/>
            <person name="Kodira C."/>
            <person name="Kues U."/>
            <person name="Kupfer D."/>
            <person name="Kwan H.S."/>
            <person name="Lomsadze A."/>
            <person name="Li W."/>
            <person name="Lilly W.W."/>
            <person name="Ma L.J."/>
            <person name="Mackey A.J."/>
            <person name="Manning G."/>
            <person name="Martin F."/>
            <person name="Muraguchi H."/>
            <person name="Natvig D.O."/>
            <person name="Palmerini H."/>
            <person name="Ramesh M.A."/>
            <person name="Rehmeyer C.J."/>
            <person name="Roe B.A."/>
            <person name="Shenoy N."/>
            <person name="Stanke M."/>
            <person name="Ter-Hovhannisyan V."/>
            <person name="Tunlid A."/>
            <person name="Velagapudi R."/>
            <person name="Vision T.J."/>
            <person name="Zeng Q."/>
            <person name="Zolan M.E."/>
            <person name="Pukkila P.J."/>
        </authorList>
    </citation>
    <scope>NUCLEOTIDE SEQUENCE [LARGE SCALE GENOMIC DNA]</scope>
    <source>
        <strain evidence="14">Okayama-7 / 130 / ATCC MYA-4618 / FGSC 9003</strain>
    </source>
</reference>
<organism evidence="13 14">
    <name type="scientific">Coprinopsis cinerea (strain Okayama-7 / 130 / ATCC MYA-4618 / FGSC 9003)</name>
    <name type="common">Inky cap fungus</name>
    <name type="synonym">Hormographiella aspergillata</name>
    <dbReference type="NCBI Taxonomy" id="240176"/>
    <lineage>
        <taxon>Eukaryota</taxon>
        <taxon>Fungi</taxon>
        <taxon>Dikarya</taxon>
        <taxon>Basidiomycota</taxon>
        <taxon>Agaricomycotina</taxon>
        <taxon>Agaricomycetes</taxon>
        <taxon>Agaricomycetidae</taxon>
        <taxon>Agaricales</taxon>
        <taxon>Agaricineae</taxon>
        <taxon>Psathyrellaceae</taxon>
        <taxon>Coprinopsis</taxon>
    </lineage>
</organism>
<proteinExistence type="inferred from homology"/>
<evidence type="ECO:0000256" key="8">
    <source>
        <dbReference type="ARBA" id="ARBA00023101"/>
    </source>
</evidence>
<dbReference type="PANTHER" id="PTHR11474:SF76">
    <property type="entry name" value="SHKT DOMAIN-CONTAINING PROTEIN"/>
    <property type="match status" value="1"/>
</dbReference>
<dbReference type="eggNOG" id="ENOG502R1BY">
    <property type="taxonomic scope" value="Eukaryota"/>
</dbReference>
<dbReference type="VEuPathDB" id="FungiDB:CC1G_05029"/>
<keyword evidence="4" id="KW-0479">Metal-binding</keyword>
<dbReference type="PANTHER" id="PTHR11474">
    <property type="entry name" value="TYROSINASE FAMILY MEMBER"/>
    <property type="match status" value="1"/>
</dbReference>
<dbReference type="InterPro" id="IPR050316">
    <property type="entry name" value="Tyrosinase/Hemocyanin"/>
</dbReference>
<dbReference type="Pfam" id="PF00264">
    <property type="entry name" value="Tyrosinase"/>
    <property type="match status" value="1"/>
</dbReference>
<gene>
    <name evidence="13" type="ORF">CC1G_05029</name>
</gene>
<feature type="domain" description="Tyrosinase C-terminal" evidence="12">
    <location>
        <begin position="436"/>
        <end position="556"/>
    </location>
</feature>
<dbReference type="HOGENOM" id="CLU_013691_1_2_1"/>
<name>A8NSL2_COPC7</name>
<dbReference type="InterPro" id="IPR008922">
    <property type="entry name" value="Di-copper_centre_dom_sf"/>
</dbReference>
<evidence type="ECO:0000256" key="9">
    <source>
        <dbReference type="ARBA" id="ARBA00048233"/>
    </source>
</evidence>
<evidence type="ECO:0000256" key="4">
    <source>
        <dbReference type="ARBA" id="ARBA00022723"/>
    </source>
</evidence>
<dbReference type="SUPFAM" id="SSF48056">
    <property type="entry name" value="Di-copper centre-containing domain"/>
    <property type="match status" value="1"/>
</dbReference>
<dbReference type="KEGG" id="cci:CC1G_05029"/>
<evidence type="ECO:0000256" key="10">
    <source>
        <dbReference type="ARBA" id="ARBA00048881"/>
    </source>
</evidence>
<evidence type="ECO:0000256" key="2">
    <source>
        <dbReference type="ARBA" id="ARBA00009928"/>
    </source>
</evidence>
<evidence type="ECO:0000256" key="3">
    <source>
        <dbReference type="ARBA" id="ARBA00011906"/>
    </source>
</evidence>
<dbReference type="Pfam" id="PF18132">
    <property type="entry name" value="Tyrosinase_C"/>
    <property type="match status" value="1"/>
</dbReference>
<comment type="catalytic activity">
    <reaction evidence="10">
        <text>L-tyrosine + O2 = L-dopaquinone + H2O</text>
        <dbReference type="Rhea" id="RHEA:18117"/>
        <dbReference type="ChEBI" id="CHEBI:15377"/>
        <dbReference type="ChEBI" id="CHEBI:15379"/>
        <dbReference type="ChEBI" id="CHEBI:57924"/>
        <dbReference type="ChEBI" id="CHEBI:58315"/>
        <dbReference type="EC" id="1.14.18.1"/>
    </reaction>
</comment>
<keyword evidence="7" id="KW-0503">Monooxygenase</keyword>
<dbReference type="InterPro" id="IPR002227">
    <property type="entry name" value="Tyrosinase_Cu-bd"/>
</dbReference>
<dbReference type="RefSeq" id="XP_001836036.2">
    <property type="nucleotide sequence ID" value="XM_001835984.2"/>
</dbReference>
<keyword evidence="14" id="KW-1185">Reference proteome</keyword>
<dbReference type="GO" id="GO:0042438">
    <property type="term" value="P:melanin biosynthetic process"/>
    <property type="evidence" value="ECO:0007669"/>
    <property type="project" value="UniProtKB-KW"/>
</dbReference>
<dbReference type="GO" id="GO:0004503">
    <property type="term" value="F:tyrosinase activity"/>
    <property type="evidence" value="ECO:0007669"/>
    <property type="project" value="UniProtKB-EC"/>
</dbReference>
<feature type="domain" description="Tyrosinase copper-binding" evidence="11">
    <location>
        <begin position="65"/>
        <end position="339"/>
    </location>
</feature>
<keyword evidence="5" id="KW-0560">Oxidoreductase</keyword>
<dbReference type="STRING" id="240176.A8NSL2"/>
<dbReference type="GeneID" id="6012576"/>